<dbReference type="InterPro" id="IPR046880">
    <property type="entry name" value="TPR-S"/>
</dbReference>
<keyword evidence="2" id="KW-1185">Reference proteome</keyword>
<dbReference type="KEGG" id="palo:E6C60_3645"/>
<reference evidence="1 2" key="1">
    <citation type="submission" date="2019-05" db="EMBL/GenBank/DDBJ databases">
        <authorList>
            <person name="Chen C."/>
        </authorList>
    </citation>
    <scope>NUCLEOTIDE SEQUENCE [LARGE SCALE GENOMIC DNA]</scope>
    <source>
        <strain evidence="1 2">HB172198</strain>
    </source>
</reference>
<dbReference type="Proteomes" id="UP000300879">
    <property type="component" value="Chromosome"/>
</dbReference>
<name>A0A4P8XPZ0_9BACL</name>
<dbReference type="EMBL" id="CP040396">
    <property type="protein sequence ID" value="QCT04355.1"/>
    <property type="molecule type" value="Genomic_DNA"/>
</dbReference>
<dbReference type="OrthoDB" id="9815193at2"/>
<organism evidence="1 2">
    <name type="scientific">Paenibacillus algicola</name>
    <dbReference type="NCBI Taxonomy" id="2565926"/>
    <lineage>
        <taxon>Bacteria</taxon>
        <taxon>Bacillati</taxon>
        <taxon>Bacillota</taxon>
        <taxon>Bacilli</taxon>
        <taxon>Bacillales</taxon>
        <taxon>Paenibacillaceae</taxon>
        <taxon>Paenibacillus</taxon>
    </lineage>
</organism>
<dbReference type="Pfam" id="PF20308">
    <property type="entry name" value="TPR-S"/>
    <property type="match status" value="1"/>
</dbReference>
<evidence type="ECO:0000313" key="1">
    <source>
        <dbReference type="EMBL" id="QCT04355.1"/>
    </source>
</evidence>
<dbReference type="RefSeq" id="WP_138227079.1">
    <property type="nucleotide sequence ID" value="NZ_CP040396.1"/>
</dbReference>
<gene>
    <name evidence="1" type="ORF">E6C60_3645</name>
</gene>
<accession>A0A4P8XPZ0</accession>
<dbReference type="Gene3D" id="1.25.40.10">
    <property type="entry name" value="Tetratricopeptide repeat domain"/>
    <property type="match status" value="1"/>
</dbReference>
<dbReference type="InterPro" id="IPR011990">
    <property type="entry name" value="TPR-like_helical_dom_sf"/>
</dbReference>
<dbReference type="AlphaFoldDB" id="A0A4P8XPZ0"/>
<dbReference type="SMR" id="A0A4P8XPZ0"/>
<evidence type="ECO:0000313" key="2">
    <source>
        <dbReference type="Proteomes" id="UP000300879"/>
    </source>
</evidence>
<proteinExistence type="predicted"/>
<sequence length="409" mass="46437">MSKKVCFVVMGYGVKTDYSTGRELDLDKTYRNIVRPAVIEAGLECIRADDIKHSGIIDAPMYRYLYSADVVIADLSTYNPNAFYELGIRHALRPHTTIAIAEKELKYPFDLNHTVIRPYEHLGKGIDHDEVMRFRGELQDAIQTILSNPSVDSPVYTFLNELAPPILKSTIEVVSLPDVTDSLSSILESAQKAMNKDDFLVAKGLFHAALSIDPNSTYIKQKIVLATYKSKHPNNRSALNEAFEMLQTLNPESTTDPETLGLLGAVCKRLWEETGVRSWLDKAIFYYEKGFYIKNDYYNGINFAFLLNVRGNISDKNEAIADYVNASRVRNKVIEICKSLLENNFESRGDRYWILATLQEAYFGIDMLVEYAVFKTRAETYVTGAWERDSTEEQINKLSVLLERSPLNA</sequence>
<protein>
    <submittedName>
        <fullName evidence="1">Uncharacterized protein</fullName>
    </submittedName>
</protein>
<dbReference type="SUPFAM" id="SSF81901">
    <property type="entry name" value="HCP-like"/>
    <property type="match status" value="1"/>
</dbReference>